<reference evidence="3" key="4">
    <citation type="submission" date="2025-05" db="UniProtKB">
        <authorList>
            <consortium name="EnsemblFungi"/>
        </authorList>
    </citation>
    <scope>IDENTIFICATION</scope>
    <source>
        <strain evidence="3">isolate 1-1 / race 1 (BBBD)</strain>
    </source>
</reference>
<reference evidence="3 4" key="3">
    <citation type="journal article" date="2017" name="G3 (Bethesda)">
        <title>Comparative analysis highlights variable genome content of wheat rusts and divergence of the mating loci.</title>
        <authorList>
            <person name="Cuomo C.A."/>
            <person name="Bakkeren G."/>
            <person name="Khalil H.B."/>
            <person name="Panwar V."/>
            <person name="Joly D."/>
            <person name="Linning R."/>
            <person name="Sakthikumar S."/>
            <person name="Song X."/>
            <person name="Adiconis X."/>
            <person name="Fan L."/>
            <person name="Goldberg J.M."/>
            <person name="Levin J.Z."/>
            <person name="Young S."/>
            <person name="Zeng Q."/>
            <person name="Anikster Y."/>
            <person name="Bruce M."/>
            <person name="Wang M."/>
            <person name="Yin C."/>
            <person name="McCallum B."/>
            <person name="Szabo L.J."/>
            <person name="Hulbert S."/>
            <person name="Chen X."/>
            <person name="Fellers J.P."/>
        </authorList>
    </citation>
    <scope>NUCLEOTIDE SEQUENCE</scope>
    <source>
        <strain evidence="4">Isolate 1-1 / race 1 (BBBD)</strain>
        <strain evidence="3">isolate 1-1 / race 1 (BBBD)</strain>
    </source>
</reference>
<dbReference type="CDD" id="cd09271">
    <property type="entry name" value="RNase_H2-C"/>
    <property type="match status" value="1"/>
</dbReference>
<organism evidence="2">
    <name type="scientific">Puccinia triticina (isolate 1-1 / race 1 (BBBD))</name>
    <name type="common">Brown leaf rust fungus</name>
    <dbReference type="NCBI Taxonomy" id="630390"/>
    <lineage>
        <taxon>Eukaryota</taxon>
        <taxon>Fungi</taxon>
        <taxon>Dikarya</taxon>
        <taxon>Basidiomycota</taxon>
        <taxon>Pucciniomycotina</taxon>
        <taxon>Pucciniomycetes</taxon>
        <taxon>Pucciniales</taxon>
        <taxon>Pucciniaceae</taxon>
        <taxon>Puccinia</taxon>
    </lineage>
</organism>
<dbReference type="EnsemblFungi" id="PTTG_04557-t43_1">
    <property type="protein sequence ID" value="PTTG_04557-t43_1-p1"/>
    <property type="gene ID" value="PTTG_04557"/>
</dbReference>
<accession>A0A180H2Z8</accession>
<feature type="compositionally biased region" description="Low complexity" evidence="1">
    <location>
        <begin position="132"/>
        <end position="143"/>
    </location>
</feature>
<dbReference type="Gene3D" id="2.40.128.680">
    <property type="match status" value="1"/>
</dbReference>
<proteinExistence type="predicted"/>
<dbReference type="GO" id="GO:0032299">
    <property type="term" value="C:ribonuclease H2 complex"/>
    <property type="evidence" value="ECO:0007669"/>
    <property type="project" value="InterPro"/>
</dbReference>
<evidence type="ECO:0000313" key="2">
    <source>
        <dbReference type="EMBL" id="OAV99375.1"/>
    </source>
</evidence>
<dbReference type="PANTHER" id="PTHR47204">
    <property type="entry name" value="OS02G0168900 PROTEIN"/>
    <property type="match status" value="1"/>
</dbReference>
<dbReference type="GO" id="GO:0006401">
    <property type="term" value="P:RNA catabolic process"/>
    <property type="evidence" value="ECO:0007669"/>
    <property type="project" value="InterPro"/>
</dbReference>
<evidence type="ECO:0000313" key="3">
    <source>
        <dbReference type="EnsemblFungi" id="PTTG_04557-t43_1-p1"/>
    </source>
</evidence>
<reference evidence="2" key="1">
    <citation type="submission" date="2009-11" db="EMBL/GenBank/DDBJ databases">
        <authorList>
            <consortium name="The Broad Institute Genome Sequencing Platform"/>
            <person name="Ward D."/>
            <person name="Feldgarden M."/>
            <person name="Earl A."/>
            <person name="Young S.K."/>
            <person name="Zeng Q."/>
            <person name="Koehrsen M."/>
            <person name="Alvarado L."/>
            <person name="Berlin A."/>
            <person name="Bochicchio J."/>
            <person name="Borenstein D."/>
            <person name="Chapman S.B."/>
            <person name="Chen Z."/>
            <person name="Engels R."/>
            <person name="Freedman E."/>
            <person name="Gellesch M."/>
            <person name="Goldberg J."/>
            <person name="Griggs A."/>
            <person name="Gujja S."/>
            <person name="Heilman E."/>
            <person name="Heiman D."/>
            <person name="Hepburn T."/>
            <person name="Howarth C."/>
            <person name="Jen D."/>
            <person name="Larson L."/>
            <person name="Lewis B."/>
            <person name="Mehta T."/>
            <person name="Park D."/>
            <person name="Pearson M."/>
            <person name="Roberts A."/>
            <person name="Saif S."/>
            <person name="Shea T."/>
            <person name="Shenoy N."/>
            <person name="Sisk P."/>
            <person name="Stolte C."/>
            <person name="Sykes S."/>
            <person name="Thomson T."/>
            <person name="Walk T."/>
            <person name="White J."/>
            <person name="Yandava C."/>
            <person name="Izard J."/>
            <person name="Baranova O.V."/>
            <person name="Blanton J.M."/>
            <person name="Tanner A.C."/>
            <person name="Dewhirst F.E."/>
            <person name="Haas B."/>
            <person name="Nusbaum C."/>
            <person name="Birren B."/>
        </authorList>
    </citation>
    <scope>NUCLEOTIDE SEQUENCE [LARGE SCALE GENOMIC DNA]</scope>
    <source>
        <strain evidence="2">1-1 BBBD Race 1</strain>
    </source>
</reference>
<reference evidence="2" key="2">
    <citation type="submission" date="2016-05" db="EMBL/GenBank/DDBJ databases">
        <title>Comparative analysis highlights variable genome content of wheat rusts and divergence of the mating loci.</title>
        <authorList>
            <person name="Cuomo C.A."/>
            <person name="Bakkeren G."/>
            <person name="Szabo L."/>
            <person name="Khalil H."/>
            <person name="Joly D."/>
            <person name="Goldberg J."/>
            <person name="Young S."/>
            <person name="Zeng Q."/>
            <person name="Fellers J."/>
        </authorList>
    </citation>
    <scope>NUCLEOTIDE SEQUENCE [LARGE SCALE GENOMIC DNA]</scope>
    <source>
        <strain evidence="2">1-1 BBBD Race 1</strain>
    </source>
</reference>
<keyword evidence="4" id="KW-1185">Reference proteome</keyword>
<evidence type="ECO:0000313" key="4">
    <source>
        <dbReference type="Proteomes" id="UP000005240"/>
    </source>
</evidence>
<evidence type="ECO:0000256" key="1">
    <source>
        <dbReference type="SAM" id="MobiDB-lite"/>
    </source>
</evidence>
<dbReference type="OrthoDB" id="6222486at2759"/>
<feature type="region of interest" description="Disordered" evidence="1">
    <location>
        <begin position="104"/>
        <end position="288"/>
    </location>
</feature>
<feature type="compositionally biased region" description="Pro residues" evidence="1">
    <location>
        <begin position="262"/>
        <end position="274"/>
    </location>
</feature>
<dbReference type="EMBL" id="ADAS02000003">
    <property type="protein sequence ID" value="OAV99375.1"/>
    <property type="molecule type" value="Genomic_DNA"/>
</dbReference>
<name>A0A180H2Z8_PUCT1</name>
<dbReference type="InterPro" id="IPR013924">
    <property type="entry name" value="RNase_H2_suC"/>
</dbReference>
<dbReference type="Proteomes" id="UP000005240">
    <property type="component" value="Unassembled WGS sequence"/>
</dbReference>
<gene>
    <name evidence="2" type="ORF">PTTG_04557</name>
</gene>
<dbReference type="Pfam" id="PF08615">
    <property type="entry name" value="RNase_H2_suC"/>
    <property type="match status" value="1"/>
</dbReference>
<feature type="compositionally biased region" description="Basic residues" evidence="1">
    <location>
        <begin position="144"/>
        <end position="156"/>
    </location>
</feature>
<protein>
    <submittedName>
        <fullName evidence="2 3">Uncharacterized protein</fullName>
    </submittedName>
</protein>
<dbReference type="AlphaFoldDB" id="A0A180H2Z8"/>
<dbReference type="PANTHER" id="PTHR47204:SF1">
    <property type="entry name" value="RIBONUCLEASE H2 SUBUNIT C"/>
    <property type="match status" value="1"/>
</dbReference>
<feature type="compositionally biased region" description="Low complexity" evidence="1">
    <location>
        <begin position="275"/>
        <end position="287"/>
    </location>
</feature>
<feature type="compositionally biased region" description="Acidic residues" evidence="1">
    <location>
        <begin position="185"/>
        <end position="197"/>
    </location>
</feature>
<dbReference type="VEuPathDB" id="FungiDB:PTTG_04557"/>
<sequence length="337" mass="36553">MNHPRSSILIKHADGRHEQAAQAQQLGKTRTEADKLDLMPFSIDYHGPAEISKYFLTRPAATASNTTPSSRPEEADDQHLEFFEGSFRGRYLHGTRLKIPDGYSGLVLSSPDPTPQSSHPSDQPGPPIVAHRSTGGTRTSTARGRGRGRGRARGRRLAQAAGTRAPPVTRFQRKRKQNDVPGFLDSDDDDESGDEDEGAKKTDRQATPDASHARSSGPGLQPAVKQEDTAADRPPSATRETDPMHLPSPSSSLQKTEDAKPDPPPILPPPPTDLPAPSSSPSTTQSSKVLRSIGRFDHITLWNVDDPLDLSQDIYARALNEWVGLSNLIHSLPSTTT</sequence>